<organism evidence="2">
    <name type="scientific">uncultured Caudovirales phage</name>
    <dbReference type="NCBI Taxonomy" id="2100421"/>
    <lineage>
        <taxon>Viruses</taxon>
        <taxon>Duplodnaviria</taxon>
        <taxon>Heunggongvirae</taxon>
        <taxon>Uroviricota</taxon>
        <taxon>Caudoviricetes</taxon>
        <taxon>Peduoviridae</taxon>
        <taxon>Maltschvirus</taxon>
        <taxon>Maltschvirus maltsch</taxon>
    </lineage>
</organism>
<dbReference type="EMBL" id="LR797036">
    <property type="protein sequence ID" value="CAB4183312.1"/>
    <property type="molecule type" value="Genomic_DNA"/>
</dbReference>
<protein>
    <submittedName>
        <fullName evidence="2">Uncharacterized protein</fullName>
    </submittedName>
</protein>
<evidence type="ECO:0000313" key="2">
    <source>
        <dbReference type="EMBL" id="CAB4198979.1"/>
    </source>
</evidence>
<gene>
    <name evidence="1" type="ORF">UFOVP1083_47</name>
    <name evidence="2" type="ORF">UFOVP1327_6</name>
</gene>
<dbReference type="EMBL" id="LR797277">
    <property type="protein sequence ID" value="CAB4198979.1"/>
    <property type="molecule type" value="Genomic_DNA"/>
</dbReference>
<name>A0A6J5RPH0_9CAUD</name>
<evidence type="ECO:0000313" key="1">
    <source>
        <dbReference type="EMBL" id="CAB4183312.1"/>
    </source>
</evidence>
<proteinExistence type="predicted"/>
<sequence>MVSKVETQYKTPKQTKLLLSSTIASPDSTISAQALAGIIMCGWPDPLPEHIASAIFMGCSYVMNLGKMAYDAGTITPEEHAAIQGVSELSMQIWKNIYQQSTKLEK</sequence>
<accession>A0A6J5RPH0</accession>
<reference evidence="2" key="1">
    <citation type="submission" date="2020-05" db="EMBL/GenBank/DDBJ databases">
        <authorList>
            <person name="Chiriac C."/>
            <person name="Salcher M."/>
            <person name="Ghai R."/>
            <person name="Kavagutti S V."/>
        </authorList>
    </citation>
    <scope>NUCLEOTIDE SEQUENCE</scope>
</reference>